<dbReference type="Gene3D" id="3.40.50.300">
    <property type="entry name" value="P-loop containing nucleotide triphosphate hydrolases"/>
    <property type="match status" value="2"/>
</dbReference>
<dbReference type="InterPro" id="IPR027417">
    <property type="entry name" value="P-loop_NTPase"/>
</dbReference>
<dbReference type="Pfam" id="PF00485">
    <property type="entry name" value="PRK"/>
    <property type="match status" value="1"/>
</dbReference>
<protein>
    <submittedName>
        <fullName evidence="2">Nucleoside/nucleotide kinase family protein</fullName>
    </submittedName>
</protein>
<evidence type="ECO:0000313" key="2">
    <source>
        <dbReference type="EMBL" id="OWY35220.1"/>
    </source>
</evidence>
<dbReference type="SUPFAM" id="SSF52540">
    <property type="entry name" value="P-loop containing nucleoside triphosphate hydrolases"/>
    <property type="match status" value="1"/>
</dbReference>
<dbReference type="AlphaFoldDB" id="A0A225SVH9"/>
<keyword evidence="2" id="KW-0418">Kinase</keyword>
<evidence type="ECO:0000259" key="1">
    <source>
        <dbReference type="SMART" id="SM00382"/>
    </source>
</evidence>
<proteinExistence type="predicted"/>
<keyword evidence="3" id="KW-1185">Reference proteome</keyword>
<comment type="caution">
    <text evidence="2">The sequence shown here is derived from an EMBL/GenBank/DDBJ whole genome shotgun (WGS) entry which is preliminary data.</text>
</comment>
<dbReference type="RefSeq" id="WP_088754640.1">
    <property type="nucleotide sequence ID" value="NZ_NJGV01000006.1"/>
</dbReference>
<keyword evidence="2" id="KW-0808">Transferase</keyword>
<evidence type="ECO:0000313" key="3">
    <source>
        <dbReference type="Proteomes" id="UP000214747"/>
    </source>
</evidence>
<dbReference type="GO" id="GO:0016301">
    <property type="term" value="F:kinase activity"/>
    <property type="evidence" value="ECO:0007669"/>
    <property type="project" value="UniProtKB-KW"/>
</dbReference>
<dbReference type="NCBIfam" id="NF006743">
    <property type="entry name" value="PRK09270.1-2"/>
    <property type="match status" value="1"/>
</dbReference>
<sequence>MIPAVFTDRLAALLASGRRTILGIAGPPGSGKSTLAQALLEHVRSQGLAHSVILPMDGYHLANAELARLGRAARKGAEDTFDSAGYVHLLSRLREQQAGEIVYAPQFLREIEEAIAGSIAIAHETQLIITEGNYLLLDRGHWARVRPLLDEVWYVDVDPALRLQRLIARHVQFGRSPAEAEAWVMNSDEINAALIETTRSRADRIFRRD</sequence>
<dbReference type="PANTHER" id="PTHR10285">
    <property type="entry name" value="URIDINE KINASE"/>
    <property type="match status" value="1"/>
</dbReference>
<accession>A0A225SVH9</accession>
<dbReference type="InterPro" id="IPR006083">
    <property type="entry name" value="PRK/URK"/>
</dbReference>
<organism evidence="2 3">
    <name type="scientific">Herbaspirillum aquaticum</name>
    <dbReference type="NCBI Taxonomy" id="568783"/>
    <lineage>
        <taxon>Bacteria</taxon>
        <taxon>Pseudomonadati</taxon>
        <taxon>Pseudomonadota</taxon>
        <taxon>Betaproteobacteria</taxon>
        <taxon>Burkholderiales</taxon>
        <taxon>Oxalobacteraceae</taxon>
        <taxon>Herbaspirillum</taxon>
    </lineage>
</organism>
<gene>
    <name evidence="2" type="ORF">CEJ45_08040</name>
</gene>
<dbReference type="GO" id="GO:0005524">
    <property type="term" value="F:ATP binding"/>
    <property type="evidence" value="ECO:0007669"/>
    <property type="project" value="InterPro"/>
</dbReference>
<reference evidence="2 3" key="1">
    <citation type="journal article" date="2010" name="Int. J. Syst. Evol. Microbiol.">
        <title>Reclassification of Herbaspirillum putei as a later heterotypic synonym of Herbaspirillum huttiense, with the description of H. huttiense subsp. huttiense subsp. nov. and H. huttiense subsp. putei subsp. nov., comb. nov., and description of Herbaspirillum aquaticum sp. nov.</title>
        <authorList>
            <person name="Dobritsa A.P."/>
            <person name="Reddy M.C."/>
            <person name="Samadpour M."/>
        </authorList>
    </citation>
    <scope>NUCLEOTIDE SEQUENCE [LARGE SCALE GENOMIC DNA]</scope>
    <source>
        <strain evidence="2 3">IEH 4430</strain>
    </source>
</reference>
<dbReference type="InterPro" id="IPR003593">
    <property type="entry name" value="AAA+_ATPase"/>
</dbReference>
<feature type="domain" description="AAA+ ATPase" evidence="1">
    <location>
        <begin position="18"/>
        <end position="206"/>
    </location>
</feature>
<name>A0A225SVH9_9BURK</name>
<dbReference type="EMBL" id="NJGV01000006">
    <property type="protein sequence ID" value="OWY35220.1"/>
    <property type="molecule type" value="Genomic_DNA"/>
</dbReference>
<dbReference type="SMART" id="SM00382">
    <property type="entry name" value="AAA"/>
    <property type="match status" value="1"/>
</dbReference>
<dbReference type="Proteomes" id="UP000214747">
    <property type="component" value="Unassembled WGS sequence"/>
</dbReference>